<feature type="transmembrane region" description="Helical" evidence="1">
    <location>
        <begin position="14"/>
        <end position="33"/>
    </location>
</feature>
<proteinExistence type="predicted"/>
<accession>A0AA90ARP4</accession>
<keyword evidence="1" id="KW-0472">Membrane</keyword>
<evidence type="ECO:0000313" key="2">
    <source>
        <dbReference type="EMBL" id="MBH1651362.1"/>
    </source>
</evidence>
<keyword evidence="1" id="KW-1133">Transmembrane helix</keyword>
<comment type="caution">
    <text evidence="2">The sequence shown here is derived from an EMBL/GenBank/DDBJ whole genome shotgun (WGS) entry which is preliminary data.</text>
</comment>
<dbReference type="AlphaFoldDB" id="A0AA90ARP4"/>
<dbReference type="EMBL" id="JADUNP010000005">
    <property type="protein sequence ID" value="MBH1651362.1"/>
    <property type="molecule type" value="Genomic_DNA"/>
</dbReference>
<reference evidence="2" key="1">
    <citation type="submission" date="2020-11" db="EMBL/GenBank/DDBJ databases">
        <title>Enhanced detection system for hospital associated transmission using whole genome sequencing surveillance.</title>
        <authorList>
            <person name="Harrison L.H."/>
            <person name="Van Tyne D."/>
            <person name="Marsh J.W."/>
            <person name="Griffith M.P."/>
            <person name="Snyder D.J."/>
            <person name="Cooper V.S."/>
            <person name="Mustapha M."/>
        </authorList>
    </citation>
    <scope>NUCLEOTIDE SEQUENCE</scope>
    <source>
        <strain evidence="2">STEN00091</strain>
    </source>
</reference>
<evidence type="ECO:0000313" key="3">
    <source>
        <dbReference type="Proteomes" id="UP000625930"/>
    </source>
</evidence>
<name>A0AA90ARP4_STEMA</name>
<evidence type="ECO:0000256" key="1">
    <source>
        <dbReference type="SAM" id="Phobius"/>
    </source>
</evidence>
<organism evidence="2 3">
    <name type="scientific">Stenotrophomonas maltophilia</name>
    <name type="common">Pseudomonas maltophilia</name>
    <name type="synonym">Xanthomonas maltophilia</name>
    <dbReference type="NCBI Taxonomy" id="40324"/>
    <lineage>
        <taxon>Bacteria</taxon>
        <taxon>Pseudomonadati</taxon>
        <taxon>Pseudomonadota</taxon>
        <taxon>Gammaproteobacteria</taxon>
        <taxon>Lysobacterales</taxon>
        <taxon>Lysobacteraceae</taxon>
        <taxon>Stenotrophomonas</taxon>
        <taxon>Stenotrophomonas maltophilia group</taxon>
    </lineage>
</organism>
<keyword evidence="1" id="KW-0812">Transmembrane</keyword>
<gene>
    <name evidence="2" type="ORF">I5U67_04150</name>
</gene>
<dbReference type="Proteomes" id="UP000625930">
    <property type="component" value="Unassembled WGS sequence"/>
</dbReference>
<protein>
    <submittedName>
        <fullName evidence="2">Uncharacterized protein</fullName>
    </submittedName>
</protein>
<dbReference type="RefSeq" id="WP_195763231.1">
    <property type="nucleotide sequence ID" value="NZ_CP040438.1"/>
</dbReference>
<sequence>MQDSKPTPRSTLRIILWSLIAAFVLFCGGYYLGKDLALRDNARQSAGR</sequence>